<dbReference type="EMBL" id="BA000037">
    <property type="protein sequence ID" value="BAC94498.1"/>
    <property type="molecule type" value="Genomic_DNA"/>
</dbReference>
<dbReference type="HOGENOM" id="CLU_3259764_0_0_6"/>
<name>Q7MKP4_VIBVY</name>
<dbReference type="Proteomes" id="UP000002675">
    <property type="component" value="Chromosome I"/>
</dbReference>
<gene>
    <name evidence="1" type="ordered locus">VV1734</name>
</gene>
<organism evidence="1 2">
    <name type="scientific">Vibrio vulnificus (strain YJ016)</name>
    <dbReference type="NCBI Taxonomy" id="196600"/>
    <lineage>
        <taxon>Bacteria</taxon>
        <taxon>Pseudomonadati</taxon>
        <taxon>Pseudomonadota</taxon>
        <taxon>Gammaproteobacteria</taxon>
        <taxon>Vibrionales</taxon>
        <taxon>Vibrionaceae</taxon>
        <taxon>Vibrio</taxon>
    </lineage>
</organism>
<dbReference type="KEGG" id="vvy:VV1734"/>
<accession>Q7MKP4</accession>
<evidence type="ECO:0000313" key="2">
    <source>
        <dbReference type="Proteomes" id="UP000002675"/>
    </source>
</evidence>
<proteinExistence type="predicted"/>
<sequence>MSSLFEQIWEHFTVLTFAAMISDLPHFLLESSPLLRMGCCKY</sequence>
<evidence type="ECO:0000313" key="1">
    <source>
        <dbReference type="EMBL" id="BAC94498.1"/>
    </source>
</evidence>
<reference evidence="1 2" key="1">
    <citation type="journal article" date="2003" name="Genome Res.">
        <title>Comparative genome analysis of Vibrio vulnificus, a marine pathogen.</title>
        <authorList>
            <person name="Chen C.Y."/>
            <person name="Wu K.M."/>
            <person name="Chang Y.C."/>
            <person name="Chang C.H."/>
            <person name="Tsai H.C."/>
            <person name="Liao T.L."/>
            <person name="Liu Y.M."/>
            <person name="Chen H.J."/>
            <person name="Shen A.B."/>
            <person name="Li J.C."/>
            <person name="Su T.L."/>
            <person name="Shao C.P."/>
            <person name="Lee C.T."/>
            <person name="Hor L.I."/>
            <person name="Tsai S.F."/>
        </authorList>
    </citation>
    <scope>NUCLEOTIDE SEQUENCE [LARGE SCALE GENOMIC DNA]</scope>
    <source>
        <strain evidence="1 2">YJ016</strain>
    </source>
</reference>
<dbReference type="AlphaFoldDB" id="Q7MKP4"/>
<protein>
    <submittedName>
        <fullName evidence="1">Uncharacterized protein</fullName>
    </submittedName>
</protein>